<dbReference type="GO" id="GO:0016491">
    <property type="term" value="F:oxidoreductase activity"/>
    <property type="evidence" value="ECO:0007669"/>
    <property type="project" value="UniProtKB-KW"/>
</dbReference>
<reference evidence="6" key="1">
    <citation type="journal article" date="2013" name="Ind. Biotechnol.">
        <title>Comparative genomics analysis of Trichoderma reesei strains.</title>
        <authorList>
            <person name="Koike H."/>
            <person name="Aerts A."/>
            <person name="LaButti K."/>
            <person name="Grigoriev I.V."/>
            <person name="Baker S.E."/>
        </authorList>
    </citation>
    <scope>NUCLEOTIDE SEQUENCE [LARGE SCALE GENOMIC DNA]</scope>
    <source>
        <strain evidence="6">ATCC 56765 / BCRC 32924 / NRRL 11460 / Rut C-30</strain>
    </source>
</reference>
<dbReference type="Proteomes" id="UP000024376">
    <property type="component" value="Unassembled WGS sequence"/>
</dbReference>
<gene>
    <name evidence="5" type="ORF">M419DRAFT_37809</name>
</gene>
<dbReference type="OrthoDB" id="419598at2759"/>
<sequence length="307" mass="33872">MSKVIAVAGGTGSFGRTLVDELKKSPLYSVIVLARKAPEQQDEKAPVIAVDYSNVAETAQKLASNNVEVIISTISVMDATSGAAQVNLVRAASQSGTVKRFISSEWGAPHTPASPIYQVREDTIIELRKTNLEWTRVANGYFMDYYGYPHVKTYLQPLFFVVDVPNKAAAIPGTGDEVLAFTYTQDVAKFTVASLSLPKWDEVTYIYGERSTFNKLLALAEEARGTKFDVTYDSVEKLAKGEITELPSHHEIYPVFPKAMLQGLFALFSLWIVEGRLDVPEEKSLNAKFPQIKTTKLSEIVGAWKGH</sequence>
<proteinExistence type="inferred from homology"/>
<organism evidence="5 6">
    <name type="scientific">Hypocrea jecorina (strain ATCC 56765 / BCRC 32924 / NRRL 11460 / Rut C-30)</name>
    <name type="common">Trichoderma reesei</name>
    <dbReference type="NCBI Taxonomy" id="1344414"/>
    <lineage>
        <taxon>Eukaryota</taxon>
        <taxon>Fungi</taxon>
        <taxon>Dikarya</taxon>
        <taxon>Ascomycota</taxon>
        <taxon>Pezizomycotina</taxon>
        <taxon>Sordariomycetes</taxon>
        <taxon>Hypocreomycetidae</taxon>
        <taxon>Hypocreales</taxon>
        <taxon>Hypocreaceae</taxon>
        <taxon>Trichoderma</taxon>
    </lineage>
</organism>
<keyword evidence="3" id="KW-0560">Oxidoreductase</keyword>
<dbReference type="EMBL" id="KI911157">
    <property type="protein sequence ID" value="ETR99358.1"/>
    <property type="molecule type" value="Genomic_DNA"/>
</dbReference>
<dbReference type="InterPro" id="IPR051609">
    <property type="entry name" value="NmrA/Isoflavone_reductase-like"/>
</dbReference>
<evidence type="ECO:0000256" key="2">
    <source>
        <dbReference type="ARBA" id="ARBA00022857"/>
    </source>
</evidence>
<dbReference type="Pfam" id="PF05368">
    <property type="entry name" value="NmrA"/>
    <property type="match status" value="1"/>
</dbReference>
<keyword evidence="2" id="KW-0521">NADP</keyword>
<dbReference type="PANTHER" id="PTHR47706:SF4">
    <property type="entry name" value="NMRA-LIKE DOMAIN-CONTAINING PROTEIN"/>
    <property type="match status" value="1"/>
</dbReference>
<dbReference type="InterPro" id="IPR036291">
    <property type="entry name" value="NAD(P)-bd_dom_sf"/>
</dbReference>
<dbReference type="KEGG" id="trr:M419DRAFT_37809"/>
<dbReference type="AlphaFoldDB" id="A0A024S206"/>
<protein>
    <submittedName>
        <fullName evidence="5">NAD(P)-binding protein</fullName>
    </submittedName>
</protein>
<comment type="similarity">
    <text evidence="1">Belongs to the NmrA-type oxidoreductase family. Isoflavone reductase subfamily.</text>
</comment>
<evidence type="ECO:0000256" key="3">
    <source>
        <dbReference type="ARBA" id="ARBA00023002"/>
    </source>
</evidence>
<evidence type="ECO:0000313" key="6">
    <source>
        <dbReference type="Proteomes" id="UP000024376"/>
    </source>
</evidence>
<dbReference type="Gene3D" id="3.40.50.720">
    <property type="entry name" value="NAD(P)-binding Rossmann-like Domain"/>
    <property type="match status" value="1"/>
</dbReference>
<dbReference type="InterPro" id="IPR008030">
    <property type="entry name" value="NmrA-like"/>
</dbReference>
<evidence type="ECO:0000313" key="5">
    <source>
        <dbReference type="EMBL" id="ETR99358.1"/>
    </source>
</evidence>
<accession>A0A024S206</accession>
<name>A0A024S206_HYPJR</name>
<evidence type="ECO:0000259" key="4">
    <source>
        <dbReference type="Pfam" id="PF05368"/>
    </source>
</evidence>
<dbReference type="HOGENOM" id="CLU_044876_0_0_1"/>
<feature type="domain" description="NmrA-like" evidence="4">
    <location>
        <begin position="1"/>
        <end position="246"/>
    </location>
</feature>
<dbReference type="SUPFAM" id="SSF51735">
    <property type="entry name" value="NAD(P)-binding Rossmann-fold domains"/>
    <property type="match status" value="1"/>
</dbReference>
<dbReference type="Gene3D" id="3.90.25.10">
    <property type="entry name" value="UDP-galactose 4-epimerase, domain 1"/>
    <property type="match status" value="1"/>
</dbReference>
<evidence type="ECO:0000256" key="1">
    <source>
        <dbReference type="ARBA" id="ARBA00005725"/>
    </source>
</evidence>
<dbReference type="PANTHER" id="PTHR47706">
    <property type="entry name" value="NMRA-LIKE FAMILY PROTEIN"/>
    <property type="match status" value="1"/>
</dbReference>